<evidence type="ECO:0000256" key="1">
    <source>
        <dbReference type="SAM" id="MobiDB-lite"/>
    </source>
</evidence>
<dbReference type="RefSeq" id="XP_012190803.1">
    <property type="nucleotide sequence ID" value="XM_012335413.1"/>
</dbReference>
<dbReference type="HOGENOM" id="CLU_2264901_0_0_1"/>
<dbReference type="AlphaFoldDB" id="R9P785"/>
<evidence type="ECO:0000313" key="3">
    <source>
        <dbReference type="Proteomes" id="UP000014071"/>
    </source>
</evidence>
<accession>R9P785</accession>
<proteinExistence type="predicted"/>
<keyword evidence="3" id="KW-1185">Reference proteome</keyword>
<feature type="compositionally biased region" description="Polar residues" evidence="1">
    <location>
        <begin position="67"/>
        <end position="78"/>
    </location>
</feature>
<dbReference type="Proteomes" id="UP000014071">
    <property type="component" value="Unassembled WGS sequence"/>
</dbReference>
<name>R9P785_PSEHS</name>
<dbReference type="EMBL" id="DF238808">
    <property type="protein sequence ID" value="GAC97216.1"/>
    <property type="molecule type" value="Genomic_DNA"/>
</dbReference>
<feature type="compositionally biased region" description="Basic and acidic residues" evidence="1">
    <location>
        <begin position="91"/>
        <end position="103"/>
    </location>
</feature>
<reference evidence="3" key="1">
    <citation type="journal article" date="2013" name="Genome Announc.">
        <title>Draft genome sequence of the basidiomycetous yeast-like fungus Pseudozyma hubeiensis SY62, which produces an abundant amount of the biosurfactant mannosylerythritol lipids.</title>
        <authorList>
            <person name="Konishi M."/>
            <person name="Hatada Y."/>
            <person name="Horiuchi J."/>
        </authorList>
    </citation>
    <scope>NUCLEOTIDE SEQUENCE [LARGE SCALE GENOMIC DNA]</scope>
    <source>
        <strain evidence="3">SY62</strain>
    </source>
</reference>
<sequence length="103" mass="11539">MCRSLLASRLSQRRVEAARAVDPSIQRVLRKGDHSSRKTPGYVRAYLCAGRLVCLIATDPKNEIFPRSNSHNNISKRSATAFPSGPSDSSPRLETRLDCRRKE</sequence>
<dbReference type="GeneID" id="24110082"/>
<gene>
    <name evidence="2" type="ORF">PHSY_004801</name>
</gene>
<protein>
    <submittedName>
        <fullName evidence="2">Uncharacterized protein</fullName>
    </submittedName>
</protein>
<evidence type="ECO:0000313" key="2">
    <source>
        <dbReference type="EMBL" id="GAC97216.1"/>
    </source>
</evidence>
<feature type="region of interest" description="Disordered" evidence="1">
    <location>
        <begin position="62"/>
        <end position="103"/>
    </location>
</feature>
<organism evidence="2 3">
    <name type="scientific">Pseudozyma hubeiensis (strain SY62)</name>
    <name type="common">Yeast</name>
    <dbReference type="NCBI Taxonomy" id="1305764"/>
    <lineage>
        <taxon>Eukaryota</taxon>
        <taxon>Fungi</taxon>
        <taxon>Dikarya</taxon>
        <taxon>Basidiomycota</taxon>
        <taxon>Ustilaginomycotina</taxon>
        <taxon>Ustilaginomycetes</taxon>
        <taxon>Ustilaginales</taxon>
        <taxon>Ustilaginaceae</taxon>
        <taxon>Pseudozyma</taxon>
    </lineage>
</organism>